<dbReference type="Proteomes" id="UP000095342">
    <property type="component" value="Chromosome"/>
</dbReference>
<dbReference type="Gene3D" id="3.40.50.150">
    <property type="entry name" value="Vaccinia Virus protein VP39"/>
    <property type="match status" value="1"/>
</dbReference>
<organism evidence="2 3">
    <name type="scientific">Acidihalobacter aeolianus</name>
    <dbReference type="NCBI Taxonomy" id="2792603"/>
    <lineage>
        <taxon>Bacteria</taxon>
        <taxon>Pseudomonadati</taxon>
        <taxon>Pseudomonadota</taxon>
        <taxon>Gammaproteobacteria</taxon>
        <taxon>Chromatiales</taxon>
        <taxon>Ectothiorhodospiraceae</taxon>
        <taxon>Acidihalobacter</taxon>
    </lineage>
</organism>
<reference evidence="2 3" key="1">
    <citation type="submission" date="2016-09" db="EMBL/GenBank/DDBJ databases">
        <title>Acidihalobacter prosperus V6 (DSM14174).</title>
        <authorList>
            <person name="Khaleque H.N."/>
            <person name="Ramsay J.P."/>
            <person name="Murphy R.J.T."/>
            <person name="Kaksonen A.H."/>
            <person name="Boxall N.J."/>
            <person name="Watkin E.L.J."/>
        </authorList>
    </citation>
    <scope>NUCLEOTIDE SEQUENCE [LARGE SCALE GENOMIC DNA]</scope>
    <source>
        <strain evidence="2 3">V6</strain>
    </source>
</reference>
<evidence type="ECO:0000313" key="2">
    <source>
        <dbReference type="EMBL" id="AOV18509.1"/>
    </source>
</evidence>
<keyword evidence="1" id="KW-0698">rRNA processing</keyword>
<dbReference type="PANTHER" id="PTHR36112">
    <property type="entry name" value="RIBOSOMAL RNA SMALL SUBUNIT METHYLTRANSFERASE J"/>
    <property type="match status" value="1"/>
</dbReference>
<dbReference type="KEGG" id="aaeo:BJI67_07755"/>
<keyword evidence="3" id="KW-1185">Reference proteome</keyword>
<feature type="binding site" evidence="1">
    <location>
        <position position="170"/>
    </location>
    <ligand>
        <name>S-adenosyl-L-methionine</name>
        <dbReference type="ChEBI" id="CHEBI:59789"/>
    </ligand>
</feature>
<dbReference type="EC" id="2.1.1.242" evidence="1"/>
<sequence>MPPGFWVGGDRQAGWDDIGVVAEGFGLPPVDAPSADFYGLWLGAAGWELRAPAAAGFTPLRLDFSLGATATRLRQAGRKQPLARAVGLKPGHAPKVVDATAGLGRDGAVLAQLGCEVLMIERSAVMALLLRDGLLRTAPAPVAERVSVLQGDARHELAQLARDADVIYLDPMYPHRSKSALVKKEMRMVRDLVGDDPDAGDLLAAALASGMRRVAVKRPGGAPALPGPAPLGCVEGPNTRYDLYAPQADQPSS</sequence>
<feature type="binding site" evidence="1">
    <location>
        <begin position="105"/>
        <end position="106"/>
    </location>
    <ligand>
        <name>S-adenosyl-L-methionine</name>
        <dbReference type="ChEBI" id="CHEBI:59789"/>
    </ligand>
</feature>
<dbReference type="CDD" id="cd02440">
    <property type="entry name" value="AdoMet_MTases"/>
    <property type="match status" value="1"/>
</dbReference>
<protein>
    <recommendedName>
        <fullName evidence="1">Ribosomal RNA small subunit methyltransferase J</fullName>
        <ecNumber evidence="1">2.1.1.242</ecNumber>
    </recommendedName>
    <alternativeName>
        <fullName evidence="1">16S rRNA m2G1516 methyltransferase</fullName>
    </alternativeName>
    <alternativeName>
        <fullName evidence="1">rRNA (guanine-N(2)-)-methyltransferase</fullName>
    </alternativeName>
</protein>
<dbReference type="PANTHER" id="PTHR36112:SF1">
    <property type="entry name" value="RIBOSOMAL RNA SMALL SUBUNIT METHYLTRANSFERASE J"/>
    <property type="match status" value="1"/>
</dbReference>
<keyword evidence="1" id="KW-0808">Transferase</keyword>
<dbReference type="EMBL" id="CP017448">
    <property type="protein sequence ID" value="AOV18509.1"/>
    <property type="molecule type" value="Genomic_DNA"/>
</dbReference>
<dbReference type="AlphaFoldDB" id="A0A1D8KC18"/>
<dbReference type="HAMAP" id="MF_01523">
    <property type="entry name" value="16SrRNA_methyltr_J"/>
    <property type="match status" value="1"/>
</dbReference>
<feature type="binding site" evidence="1">
    <location>
        <begin position="121"/>
        <end position="122"/>
    </location>
    <ligand>
        <name>S-adenosyl-L-methionine</name>
        <dbReference type="ChEBI" id="CHEBI:59789"/>
    </ligand>
</feature>
<evidence type="ECO:0000256" key="1">
    <source>
        <dbReference type="HAMAP-Rule" id="MF_01523"/>
    </source>
</evidence>
<accession>A0A1D8KC18</accession>
<proteinExistence type="inferred from homology"/>
<comment type="similarity">
    <text evidence="1">Belongs to the methyltransferase superfamily. RsmJ family.</text>
</comment>
<gene>
    <name evidence="1" type="primary">rsmJ</name>
    <name evidence="2" type="ORF">BJI67_07755</name>
</gene>
<dbReference type="SUPFAM" id="SSF53335">
    <property type="entry name" value="S-adenosyl-L-methionine-dependent methyltransferases"/>
    <property type="match status" value="1"/>
</dbReference>
<dbReference type="InterPro" id="IPR029063">
    <property type="entry name" value="SAM-dependent_MTases_sf"/>
</dbReference>
<keyword evidence="1" id="KW-0963">Cytoplasm</keyword>
<dbReference type="GO" id="GO:0005737">
    <property type="term" value="C:cytoplasm"/>
    <property type="evidence" value="ECO:0007669"/>
    <property type="project" value="UniProtKB-SubCell"/>
</dbReference>
<comment type="subcellular location">
    <subcellularLocation>
        <location evidence="1">Cytoplasm</location>
    </subcellularLocation>
</comment>
<keyword evidence="1" id="KW-0489">Methyltransferase</keyword>
<comment type="catalytic activity">
    <reaction evidence="1">
        <text>guanosine(1516) in 16S rRNA + S-adenosyl-L-methionine = N(2)-methylguanosine(1516) in 16S rRNA + S-adenosyl-L-homocysteine + H(+)</text>
        <dbReference type="Rhea" id="RHEA:43220"/>
        <dbReference type="Rhea" id="RHEA-COMP:10412"/>
        <dbReference type="Rhea" id="RHEA-COMP:10413"/>
        <dbReference type="ChEBI" id="CHEBI:15378"/>
        <dbReference type="ChEBI" id="CHEBI:57856"/>
        <dbReference type="ChEBI" id="CHEBI:59789"/>
        <dbReference type="ChEBI" id="CHEBI:74269"/>
        <dbReference type="ChEBI" id="CHEBI:74481"/>
        <dbReference type="EC" id="2.1.1.242"/>
    </reaction>
</comment>
<dbReference type="GO" id="GO:0008990">
    <property type="term" value="F:rRNA (guanine-N2-)-methyltransferase activity"/>
    <property type="evidence" value="ECO:0007669"/>
    <property type="project" value="UniProtKB-UniRule"/>
</dbReference>
<comment type="function">
    <text evidence="1">Specifically methylates the guanosine in position 1516 of 16S rRNA.</text>
</comment>
<name>A0A1D8KC18_9GAMM</name>
<comment type="caution">
    <text evidence="1">Lacks conserved residue(s) required for the propagation of feature annotation.</text>
</comment>
<evidence type="ECO:0000313" key="3">
    <source>
        <dbReference type="Proteomes" id="UP000095342"/>
    </source>
</evidence>
<keyword evidence="1" id="KW-0949">S-adenosyl-L-methionine</keyword>
<dbReference type="Pfam" id="PF04445">
    <property type="entry name" value="SAM_MT"/>
    <property type="match status" value="1"/>
</dbReference>
<dbReference type="InterPro" id="IPR007536">
    <property type="entry name" value="16SrRNA_methylTrfase_J"/>
</dbReference>